<reference evidence="1" key="1">
    <citation type="journal article" date="2021" name="New Phytol.">
        <title>Evolutionary innovations through gain and loss of genes in the ectomycorrhizal Boletales.</title>
        <authorList>
            <person name="Wu G."/>
            <person name="Miyauchi S."/>
            <person name="Morin E."/>
            <person name="Kuo A."/>
            <person name="Drula E."/>
            <person name="Varga T."/>
            <person name="Kohler A."/>
            <person name="Feng B."/>
            <person name="Cao Y."/>
            <person name="Lipzen A."/>
            <person name="Daum C."/>
            <person name="Hundley H."/>
            <person name="Pangilinan J."/>
            <person name="Johnson J."/>
            <person name="Barry K."/>
            <person name="LaButti K."/>
            <person name="Ng V."/>
            <person name="Ahrendt S."/>
            <person name="Min B."/>
            <person name="Choi I.G."/>
            <person name="Park H."/>
            <person name="Plett J.M."/>
            <person name="Magnuson J."/>
            <person name="Spatafora J.W."/>
            <person name="Nagy L.G."/>
            <person name="Henrissat B."/>
            <person name="Grigoriev I.V."/>
            <person name="Yang Z.L."/>
            <person name="Xu J."/>
            <person name="Martin F.M."/>
        </authorList>
    </citation>
    <scope>NUCLEOTIDE SEQUENCE</scope>
    <source>
        <strain evidence="1">KUC20120723A-06</strain>
    </source>
</reference>
<name>A0ACB8BE97_9AGAM</name>
<proteinExistence type="predicted"/>
<evidence type="ECO:0000313" key="1">
    <source>
        <dbReference type="EMBL" id="KAH7923675.1"/>
    </source>
</evidence>
<dbReference type="Proteomes" id="UP000790709">
    <property type="component" value="Unassembled WGS sequence"/>
</dbReference>
<accession>A0ACB8BE97</accession>
<sequence>MHNCLLVEEILRMIIEAVFDDEDRFARASSQPFEGPQSVWGMPTLVSAQLECSRRSLAYLARSCRMFTEPALDALYSELQLMDPLIRCMPSDLWTVTSNPYSELVISLRRLPCEDDWRIFTKHAMRVRVLGTSKPGSLTCNLDGELISTLLTSPHVSQALLPRLEVLICPAWSGEYCHLLRRLINPNLTQFYSRTHTHKWSIPQLSVISSLGIQCVDMKVLHLRHGPADDDGTSVIVDVVCKWRHLQKLLIGAPTDKLIRHLPSLPSLRFLHLIIPENDIAPTRRKIDFPETLRVIHIEFVTYSSCKAFLENVYASPTRLHIISETWTPPTAIQDFISWLPQHFSPAHLEKLSFGADYRHPPVEDSSIISCKPIFVFSRLKSLDLGPLSTAKFDDAALEELAAGFPQLEALCLGNHYGWPYSPAITLGGLKNLLKHCRKLTQLSLPFNADVKCGLTPNHPLFVQLTPNDTITTLSVVNSGIGDPVRVAAVLSSFFPRLKSIRTTHDWTDEAGIRCARWKEVSDLLPMFAASREQGRALCLSGVTENC</sequence>
<protein>
    <submittedName>
        <fullName evidence="1">Uncharacterized protein</fullName>
    </submittedName>
</protein>
<organism evidence="1 2">
    <name type="scientific">Leucogyrophana mollusca</name>
    <dbReference type="NCBI Taxonomy" id="85980"/>
    <lineage>
        <taxon>Eukaryota</taxon>
        <taxon>Fungi</taxon>
        <taxon>Dikarya</taxon>
        <taxon>Basidiomycota</taxon>
        <taxon>Agaricomycotina</taxon>
        <taxon>Agaricomycetes</taxon>
        <taxon>Agaricomycetidae</taxon>
        <taxon>Boletales</taxon>
        <taxon>Boletales incertae sedis</taxon>
        <taxon>Leucogyrophana</taxon>
    </lineage>
</organism>
<evidence type="ECO:0000313" key="2">
    <source>
        <dbReference type="Proteomes" id="UP000790709"/>
    </source>
</evidence>
<comment type="caution">
    <text evidence="1">The sequence shown here is derived from an EMBL/GenBank/DDBJ whole genome shotgun (WGS) entry which is preliminary data.</text>
</comment>
<dbReference type="EMBL" id="MU266446">
    <property type="protein sequence ID" value="KAH7923675.1"/>
    <property type="molecule type" value="Genomic_DNA"/>
</dbReference>
<keyword evidence="2" id="KW-1185">Reference proteome</keyword>
<gene>
    <name evidence="1" type="ORF">BV22DRAFT_569287</name>
</gene>